<accession>A0A2H3JL55</accession>
<dbReference type="STRING" id="742152.A0A2H3JL55"/>
<dbReference type="OrthoDB" id="2142040at2759"/>
<gene>
    <name evidence="3" type="ORF">WOLCODRAFT_164112</name>
</gene>
<keyword evidence="1" id="KW-0040">ANK repeat</keyword>
<dbReference type="Pfam" id="PF12796">
    <property type="entry name" value="Ank_2"/>
    <property type="match status" value="1"/>
</dbReference>
<evidence type="ECO:0000313" key="4">
    <source>
        <dbReference type="Proteomes" id="UP000218811"/>
    </source>
</evidence>
<feature type="repeat" description="ANK" evidence="1">
    <location>
        <begin position="72"/>
        <end position="108"/>
    </location>
</feature>
<dbReference type="Proteomes" id="UP000218811">
    <property type="component" value="Unassembled WGS sequence"/>
</dbReference>
<dbReference type="Pfam" id="PF00023">
    <property type="entry name" value="Ank"/>
    <property type="match status" value="1"/>
</dbReference>
<feature type="region of interest" description="Disordered" evidence="2">
    <location>
        <begin position="261"/>
        <end position="307"/>
    </location>
</feature>
<dbReference type="SUPFAM" id="SSF48403">
    <property type="entry name" value="Ankyrin repeat"/>
    <property type="match status" value="1"/>
</dbReference>
<dbReference type="InterPro" id="IPR002110">
    <property type="entry name" value="Ankyrin_rpt"/>
</dbReference>
<evidence type="ECO:0000256" key="1">
    <source>
        <dbReference type="PROSITE-ProRule" id="PRU00023"/>
    </source>
</evidence>
<name>A0A2H3JL55_WOLCO</name>
<dbReference type="PROSITE" id="PS50088">
    <property type="entry name" value="ANK_REPEAT"/>
    <property type="match status" value="2"/>
</dbReference>
<feature type="compositionally biased region" description="Polar residues" evidence="2">
    <location>
        <begin position="261"/>
        <end position="283"/>
    </location>
</feature>
<reference evidence="3 4" key="1">
    <citation type="journal article" date="2012" name="Science">
        <title>The Paleozoic origin of enzymatic lignin decomposition reconstructed from 31 fungal genomes.</title>
        <authorList>
            <person name="Floudas D."/>
            <person name="Binder M."/>
            <person name="Riley R."/>
            <person name="Barry K."/>
            <person name="Blanchette R.A."/>
            <person name="Henrissat B."/>
            <person name="Martinez A.T."/>
            <person name="Otillar R."/>
            <person name="Spatafora J.W."/>
            <person name="Yadav J.S."/>
            <person name="Aerts A."/>
            <person name="Benoit I."/>
            <person name="Boyd A."/>
            <person name="Carlson A."/>
            <person name="Copeland A."/>
            <person name="Coutinho P.M."/>
            <person name="de Vries R.P."/>
            <person name="Ferreira P."/>
            <person name="Findley K."/>
            <person name="Foster B."/>
            <person name="Gaskell J."/>
            <person name="Glotzer D."/>
            <person name="Gorecki P."/>
            <person name="Heitman J."/>
            <person name="Hesse C."/>
            <person name="Hori C."/>
            <person name="Igarashi K."/>
            <person name="Jurgens J.A."/>
            <person name="Kallen N."/>
            <person name="Kersten P."/>
            <person name="Kohler A."/>
            <person name="Kuees U."/>
            <person name="Kumar T.K.A."/>
            <person name="Kuo A."/>
            <person name="LaButti K."/>
            <person name="Larrondo L.F."/>
            <person name="Lindquist E."/>
            <person name="Ling A."/>
            <person name="Lombard V."/>
            <person name="Lucas S."/>
            <person name="Lundell T."/>
            <person name="Martin R."/>
            <person name="McLaughlin D.J."/>
            <person name="Morgenstern I."/>
            <person name="Morin E."/>
            <person name="Murat C."/>
            <person name="Nagy L.G."/>
            <person name="Nolan M."/>
            <person name="Ohm R.A."/>
            <person name="Patyshakuliyeva A."/>
            <person name="Rokas A."/>
            <person name="Ruiz-Duenas F.J."/>
            <person name="Sabat G."/>
            <person name="Salamov A."/>
            <person name="Samejima M."/>
            <person name="Schmutz J."/>
            <person name="Slot J.C."/>
            <person name="St John F."/>
            <person name="Stenlid J."/>
            <person name="Sun H."/>
            <person name="Sun S."/>
            <person name="Syed K."/>
            <person name="Tsang A."/>
            <person name="Wiebenga A."/>
            <person name="Young D."/>
            <person name="Pisabarro A."/>
            <person name="Eastwood D.C."/>
            <person name="Martin F."/>
            <person name="Cullen D."/>
            <person name="Grigoriev I.V."/>
            <person name="Hibbett D.S."/>
        </authorList>
    </citation>
    <scope>NUCLEOTIDE SEQUENCE [LARGE SCALE GENOMIC DNA]</scope>
    <source>
        <strain evidence="3 4">MD-104</strain>
    </source>
</reference>
<dbReference type="AlphaFoldDB" id="A0A2H3JL55"/>
<dbReference type="Gene3D" id="1.25.40.20">
    <property type="entry name" value="Ankyrin repeat-containing domain"/>
    <property type="match status" value="1"/>
</dbReference>
<dbReference type="SUPFAM" id="SSF53300">
    <property type="entry name" value="vWA-like"/>
    <property type="match status" value="1"/>
</dbReference>
<dbReference type="InterPro" id="IPR036770">
    <property type="entry name" value="Ankyrin_rpt-contain_sf"/>
</dbReference>
<dbReference type="InterPro" id="IPR036465">
    <property type="entry name" value="vWFA_dom_sf"/>
</dbReference>
<feature type="repeat" description="ANK" evidence="1">
    <location>
        <begin position="112"/>
        <end position="145"/>
    </location>
</feature>
<sequence>MANIHDEAWRGNLTANRLKDYTKLDSSVIDTPGGRKSLTPLAAACYRGHPNIVQLLLNNPYCLPDVDAPSLHNRSPLFYATRYCPPQSRRLIVRALLDAGADVNACSDFADGGYTPLMNAVAYTRDKELIHMLLDHGASPFIKNSNGIDSIQMADECGLQGELLVRGERDAELKQSEVINAIVASVLLIIAYFDSVTVRGVIVGVTRKLSQDCGLLEQADGKHRELKSIKQEQVLPAQNASMYHTCCCHCRTSYTGNNRDAIQHGRTSSMNVDNQGSVNSDSSADAEPESLDASSDLLTPPPQDLVHGLQGMTYRTREPFYKVQETVHTPQDSESICASQDQLHTQYERVNTPDIDVVPHASENTSILLAENDSSDPVAPEDFETSIANNVDNLGLGKFYTNDSPIVQEIARKATLYRQDPTATLTSPEDIKRLTMLSLFRTVILCDDSKSMSWGTPKRWTVMRQVVSRICGIATRIVPDGTSLDVRFINANTPANRICSPDDMERVLGRVTPSNGTQIGRALERKILEPLVYNHLPPNSDAGTLPQPLLICIITDGSPSDNPRSLLKDNIVKCIRTLEQAQYKRGSVVFCVNQIGDDEGAAKFLGELRSQHDIADVLYCSHHRLDVKYEEFKENMALLDKWLLELLTEPIRNIVNS</sequence>
<evidence type="ECO:0000313" key="3">
    <source>
        <dbReference type="EMBL" id="PCH42936.1"/>
    </source>
</evidence>
<evidence type="ECO:0000256" key="2">
    <source>
        <dbReference type="SAM" id="MobiDB-lite"/>
    </source>
</evidence>
<organism evidence="3 4">
    <name type="scientific">Wolfiporia cocos (strain MD-104)</name>
    <name type="common">Brown rot fungus</name>
    <dbReference type="NCBI Taxonomy" id="742152"/>
    <lineage>
        <taxon>Eukaryota</taxon>
        <taxon>Fungi</taxon>
        <taxon>Dikarya</taxon>
        <taxon>Basidiomycota</taxon>
        <taxon>Agaricomycotina</taxon>
        <taxon>Agaricomycetes</taxon>
        <taxon>Polyporales</taxon>
        <taxon>Phaeolaceae</taxon>
        <taxon>Wolfiporia</taxon>
    </lineage>
</organism>
<dbReference type="PANTHER" id="PTHR34706">
    <property type="entry name" value="SLR1338 PROTEIN"/>
    <property type="match status" value="1"/>
</dbReference>
<dbReference type="PANTHER" id="PTHR34706:SF3">
    <property type="entry name" value="ANKYRIN REPEAT PROTEIN (AFU_ORTHOLOGUE AFUA_7G06200)"/>
    <property type="match status" value="1"/>
</dbReference>
<protein>
    <submittedName>
        <fullName evidence="3">Uncharacterized protein</fullName>
    </submittedName>
</protein>
<dbReference type="SMART" id="SM00248">
    <property type="entry name" value="ANK"/>
    <property type="match status" value="3"/>
</dbReference>
<keyword evidence="4" id="KW-1185">Reference proteome</keyword>
<proteinExistence type="predicted"/>
<dbReference type="EMBL" id="KB468135">
    <property type="protein sequence ID" value="PCH42936.1"/>
    <property type="molecule type" value="Genomic_DNA"/>
</dbReference>